<protein>
    <submittedName>
        <fullName evidence="2">Uncharacterized protein</fullName>
    </submittedName>
</protein>
<evidence type="ECO:0000313" key="2">
    <source>
        <dbReference type="EMBL" id="CAI2367627.1"/>
    </source>
</evidence>
<evidence type="ECO:0000256" key="1">
    <source>
        <dbReference type="SAM" id="MobiDB-lite"/>
    </source>
</evidence>
<evidence type="ECO:0000313" key="3">
    <source>
        <dbReference type="Proteomes" id="UP001295684"/>
    </source>
</evidence>
<organism evidence="2 3">
    <name type="scientific">Euplotes crassus</name>
    <dbReference type="NCBI Taxonomy" id="5936"/>
    <lineage>
        <taxon>Eukaryota</taxon>
        <taxon>Sar</taxon>
        <taxon>Alveolata</taxon>
        <taxon>Ciliophora</taxon>
        <taxon>Intramacronucleata</taxon>
        <taxon>Spirotrichea</taxon>
        <taxon>Hypotrichia</taxon>
        <taxon>Euplotida</taxon>
        <taxon>Euplotidae</taxon>
        <taxon>Moneuplotes</taxon>
    </lineage>
</organism>
<proteinExistence type="predicted"/>
<gene>
    <name evidence="2" type="ORF">ECRASSUSDP1_LOCUS8915</name>
</gene>
<feature type="region of interest" description="Disordered" evidence="1">
    <location>
        <begin position="414"/>
        <end position="435"/>
    </location>
</feature>
<feature type="compositionally biased region" description="Polar residues" evidence="1">
    <location>
        <begin position="419"/>
        <end position="435"/>
    </location>
</feature>
<dbReference type="AlphaFoldDB" id="A0AAD1UJ09"/>
<reference evidence="2" key="1">
    <citation type="submission" date="2023-07" db="EMBL/GenBank/DDBJ databases">
        <authorList>
            <consortium name="AG Swart"/>
            <person name="Singh M."/>
            <person name="Singh A."/>
            <person name="Seah K."/>
            <person name="Emmerich C."/>
        </authorList>
    </citation>
    <scope>NUCLEOTIDE SEQUENCE</scope>
    <source>
        <strain evidence="2">DP1</strain>
    </source>
</reference>
<dbReference type="Proteomes" id="UP001295684">
    <property type="component" value="Unassembled WGS sequence"/>
</dbReference>
<sequence>MSYFDSTVNYHTVDNSRNVQSMSQFSQPTQLIPNQKIMSMRSNATGGINKKKRENYVSTKRDVPGFVQRKIQMAHGYGPSLGQSQSQPRVGLDQEYDWNLPLEQPTKPLPNRIITPKAKLRTRAGNMLYKSVKEGNKEIEDRDNMPKYYNHNYPVQSLTSYGVKKSKGTYLPQDAYVEYKRRQNADRLQLPKLSNPIDINEGSEQRLRPAYGKVEGYGLKEIENYGEFSGPNSYYQSVIPTAKGPIVTDGIQNHNSRIIKTKRIDENTDFPALTKIGREKLPRDLQQFDEPDDRRLYELPPGKWPKPLTDIRVMKKVHDDSYRPPSPLKELTPFPDEEEFHSKIVHYVGDPYKNTSQTNYLTGAKVYNMINNAKYDKPPGRYAPEQYEERIVNRKRDLRDVYYVHSRRYIKGTDGMDQATATPFTQRSKIPSTRRSIPATVRKTFGSSSNF</sequence>
<name>A0AAD1UJ09_EUPCR</name>
<dbReference type="EMBL" id="CAMPGE010008742">
    <property type="protein sequence ID" value="CAI2367627.1"/>
    <property type="molecule type" value="Genomic_DNA"/>
</dbReference>
<keyword evidence="3" id="KW-1185">Reference proteome</keyword>
<comment type="caution">
    <text evidence="2">The sequence shown here is derived from an EMBL/GenBank/DDBJ whole genome shotgun (WGS) entry which is preliminary data.</text>
</comment>
<accession>A0AAD1UJ09</accession>